<feature type="region of interest" description="Disordered" evidence="11">
    <location>
        <begin position="932"/>
        <end position="955"/>
    </location>
</feature>
<gene>
    <name evidence="14" type="ORF">PMIN01_11374</name>
</gene>
<evidence type="ECO:0000256" key="4">
    <source>
        <dbReference type="ARBA" id="ARBA00022737"/>
    </source>
</evidence>
<dbReference type="OrthoDB" id="6512771at2759"/>
<dbReference type="PANTHER" id="PTHR12360:SF12">
    <property type="entry name" value="TRANSCRIPTIONAL REPRESSOR NF-X1"/>
    <property type="match status" value="1"/>
</dbReference>
<evidence type="ECO:0000256" key="9">
    <source>
        <dbReference type="ARBA" id="ARBA00023242"/>
    </source>
</evidence>
<dbReference type="PANTHER" id="PTHR12360">
    <property type="entry name" value="NUCLEAR TRANSCRIPTION FACTOR, X-BOX BINDING 1 NFX1"/>
    <property type="match status" value="1"/>
</dbReference>
<sequence>MSAASGAAVPVATGGATENNDQRQRRPRNRNRNASTQVANAQQHEAGPAPHAPAARGGGGGRGRGRGRGRGQAATGNSRQAATGNSVPGAGVPTEPRSHNRGGRGGRHHPRLPPRAVAQLAAEHENTPTSQNLGLQADAPEFTPGRPAAPQRPRRPPRDKRPQGPRSTAQDIATRTHEDIDNGHYECAICTEEVRRTTKAIWSCRTCWMVFHLTCIKKWSTNEGSVAARQQAPEGELPPPRQWRCPGCNYPKDELPRVSSCWCEKEMDPKSLPGLPPFSCGQTCARPHFLPQRCPHPCSTTCHAGPCPPCTLIGTTQHCFCAKNSVTRRCLDTDYKNIWSCGTVCGQLMACGEHTCPQPCHGGLCGACEVRNPARCYCGQEEKDIMCCDRAQERDSSLSHILDDGSSTVERWLGVFECPNLCKRPFDCGKHFCRKECHRQDTQPTHCPRSPDVVSHCPCGKMPLSEILDHPRAACEDPIPNCSRPCGTKLSCGHACQKRCHQGKCPPCLQTVSINCRCGRTTSTTVCHQGVEESPHCMRICRISLNCGRHECGERCCSGERKAGERQSQRRKHRPIDSARRPHADGGFESEHICTRPCGRQLRCGNPDHRCQELCHKGPCGTCRDAIFEEISCNCGRTELQPPLPCGTQPPTCRYPCERPKDCGHPQVSHNCHEDAENCPICPFLITKHCLCGKNILKNQPCHLNEVRCAEVCGQQLVCGSHRCRKQCHRPGECEEPCAQACGKELSACGHPCMAPCHFPMPCKEEKPCTHKILITCECQRIKQEAKCNASKNGEGNLKKTLKCDEECARLQRNQILAAALHVDPDRQDDHVPYSANTLNMYQRNSTWAAAQEKILRLFAANPEEKRMRFKPMQSQQRAFVHSLAEDFGLDTEGMDPEPHRHVALFKTPRFVMAPMKTLADCVRIRQRERATAATTARTTAPTYTPPPQPKPNKTMDPYNGFVITNPRFALTIEEITSVLRATMPKTSSPLELEVAFLPSEEVSLKPPVAARVSVTEREIQTILESIKPAVSAAIAAESIGKLQLVRTDASLNLQRRESDDAPGAGWSQVAKGSHMRRAPQNAPLGVRSGFAVLSLPRRKKKERVEVADDWEVEEEKEEEKEAEKEAEQEAEQERGASEVMSRASSDVAGVAETSTDDVDVALPERLSGAWADSE</sequence>
<comment type="caution">
    <text evidence="14">The sequence shown here is derived from an EMBL/GenBank/DDBJ whole genome shotgun (WGS) entry which is preliminary data.</text>
</comment>
<keyword evidence="5 10" id="KW-0863">Zinc-finger</keyword>
<evidence type="ECO:0000256" key="11">
    <source>
        <dbReference type="SAM" id="MobiDB-lite"/>
    </source>
</evidence>
<evidence type="ECO:0000313" key="14">
    <source>
        <dbReference type="EMBL" id="KAF9730505.1"/>
    </source>
</evidence>
<dbReference type="GO" id="GO:0000122">
    <property type="term" value="P:negative regulation of transcription by RNA polymerase II"/>
    <property type="evidence" value="ECO:0007669"/>
    <property type="project" value="TreeGrafter"/>
</dbReference>
<dbReference type="CDD" id="cd06006">
    <property type="entry name" value="R3H_unknown_2"/>
    <property type="match status" value="1"/>
</dbReference>
<dbReference type="Proteomes" id="UP000756921">
    <property type="component" value="Unassembled WGS sequence"/>
</dbReference>
<feature type="compositionally biased region" description="Low complexity" evidence="11">
    <location>
        <begin position="46"/>
        <end position="55"/>
    </location>
</feature>
<organism evidence="14 15">
    <name type="scientific">Paraphaeosphaeria minitans</name>
    <dbReference type="NCBI Taxonomy" id="565426"/>
    <lineage>
        <taxon>Eukaryota</taxon>
        <taxon>Fungi</taxon>
        <taxon>Dikarya</taxon>
        <taxon>Ascomycota</taxon>
        <taxon>Pezizomycotina</taxon>
        <taxon>Dothideomycetes</taxon>
        <taxon>Pleosporomycetidae</taxon>
        <taxon>Pleosporales</taxon>
        <taxon>Massarineae</taxon>
        <taxon>Didymosphaeriaceae</taxon>
        <taxon>Paraphaeosphaeria</taxon>
    </lineage>
</organism>
<dbReference type="SMART" id="SM00393">
    <property type="entry name" value="R3H"/>
    <property type="match status" value="1"/>
</dbReference>
<dbReference type="PROSITE" id="PS51061">
    <property type="entry name" value="R3H"/>
    <property type="match status" value="1"/>
</dbReference>
<keyword evidence="8" id="KW-0804">Transcription</keyword>
<protein>
    <submittedName>
        <fullName evidence="14">Nf-x1 finger transcription</fullName>
    </submittedName>
</protein>
<name>A0A9P6G9W0_9PLEO</name>
<dbReference type="EMBL" id="WJXW01000014">
    <property type="protein sequence ID" value="KAF9730505.1"/>
    <property type="molecule type" value="Genomic_DNA"/>
</dbReference>
<keyword evidence="9" id="KW-0539">Nucleus</keyword>
<feature type="compositionally biased region" description="Low complexity" evidence="11">
    <location>
        <begin position="1"/>
        <end position="19"/>
    </location>
</feature>
<dbReference type="CDD" id="cd06008">
    <property type="entry name" value="NF-X1-zinc-finger"/>
    <property type="match status" value="4"/>
</dbReference>
<evidence type="ECO:0000256" key="2">
    <source>
        <dbReference type="ARBA" id="ARBA00007269"/>
    </source>
</evidence>
<dbReference type="AlphaFoldDB" id="A0A9P6G9W0"/>
<dbReference type="InterPro" id="IPR036867">
    <property type="entry name" value="R3H_dom_sf"/>
</dbReference>
<feature type="compositionally biased region" description="Acidic residues" evidence="11">
    <location>
        <begin position="1110"/>
        <end position="1119"/>
    </location>
</feature>
<evidence type="ECO:0000256" key="6">
    <source>
        <dbReference type="ARBA" id="ARBA00022833"/>
    </source>
</evidence>
<feature type="domain" description="RING-type" evidence="12">
    <location>
        <begin position="187"/>
        <end position="249"/>
    </location>
</feature>
<comment type="similarity">
    <text evidence="2">Belongs to the NFX1 family.</text>
</comment>
<feature type="region of interest" description="Disordered" evidence="11">
    <location>
        <begin position="1056"/>
        <end position="1083"/>
    </location>
</feature>
<dbReference type="SUPFAM" id="SSF82708">
    <property type="entry name" value="R3H domain"/>
    <property type="match status" value="1"/>
</dbReference>
<dbReference type="Gene3D" id="3.30.1370.50">
    <property type="entry name" value="R3H-like domain"/>
    <property type="match status" value="1"/>
</dbReference>
<dbReference type="Pfam" id="PF01424">
    <property type="entry name" value="R3H"/>
    <property type="match status" value="1"/>
</dbReference>
<accession>A0A9P6G9W0</accession>
<feature type="region of interest" description="Disordered" evidence="11">
    <location>
        <begin position="567"/>
        <end position="586"/>
    </location>
</feature>
<feature type="compositionally biased region" description="Polar residues" evidence="11">
    <location>
        <begin position="34"/>
        <end position="43"/>
    </location>
</feature>
<evidence type="ECO:0000259" key="13">
    <source>
        <dbReference type="PROSITE" id="PS51061"/>
    </source>
</evidence>
<feature type="compositionally biased region" description="Low complexity" evidence="11">
    <location>
        <begin position="932"/>
        <end position="943"/>
    </location>
</feature>
<feature type="compositionally biased region" description="Polar residues" evidence="11">
    <location>
        <begin position="77"/>
        <end position="86"/>
    </location>
</feature>
<dbReference type="GO" id="GO:0005634">
    <property type="term" value="C:nucleus"/>
    <property type="evidence" value="ECO:0007669"/>
    <property type="project" value="UniProtKB-SubCell"/>
</dbReference>
<dbReference type="PROSITE" id="PS50089">
    <property type="entry name" value="ZF_RING_2"/>
    <property type="match status" value="1"/>
</dbReference>
<keyword evidence="4" id="KW-0677">Repeat</keyword>
<evidence type="ECO:0000259" key="12">
    <source>
        <dbReference type="PROSITE" id="PS50089"/>
    </source>
</evidence>
<keyword evidence="15" id="KW-1185">Reference proteome</keyword>
<dbReference type="InterPro" id="IPR001841">
    <property type="entry name" value="Znf_RING"/>
</dbReference>
<evidence type="ECO:0000256" key="1">
    <source>
        <dbReference type="ARBA" id="ARBA00004123"/>
    </source>
</evidence>
<dbReference type="FunFam" id="3.30.1370.50:FF:000006">
    <property type="entry name" value="NF-X1 finger transcription factor"/>
    <property type="match status" value="1"/>
</dbReference>
<dbReference type="InterPro" id="IPR034078">
    <property type="entry name" value="NFX1_fam"/>
</dbReference>
<evidence type="ECO:0000256" key="5">
    <source>
        <dbReference type="ARBA" id="ARBA00022771"/>
    </source>
</evidence>
<feature type="compositionally biased region" description="Basic residues" evidence="11">
    <location>
        <begin position="99"/>
        <end position="112"/>
    </location>
</feature>
<feature type="compositionally biased region" description="Basic and acidic residues" evidence="11">
    <location>
        <begin position="575"/>
        <end position="586"/>
    </location>
</feature>
<feature type="region of interest" description="Disordered" evidence="11">
    <location>
        <begin position="1"/>
        <end position="112"/>
    </location>
</feature>
<dbReference type="GO" id="GO:0000981">
    <property type="term" value="F:DNA-binding transcription factor activity, RNA polymerase II-specific"/>
    <property type="evidence" value="ECO:0007669"/>
    <property type="project" value="TreeGrafter"/>
</dbReference>
<dbReference type="InterPro" id="IPR000967">
    <property type="entry name" value="Znf_NFX1"/>
</dbReference>
<dbReference type="InterPro" id="IPR034077">
    <property type="entry name" value="R3H_FAP1"/>
</dbReference>
<evidence type="ECO:0000256" key="8">
    <source>
        <dbReference type="ARBA" id="ARBA00023163"/>
    </source>
</evidence>
<feature type="region of interest" description="Disordered" evidence="11">
    <location>
        <begin position="1110"/>
        <end position="1175"/>
    </location>
</feature>
<feature type="compositionally biased region" description="Basic and acidic residues" evidence="11">
    <location>
        <begin position="1120"/>
        <end position="1137"/>
    </location>
</feature>
<keyword evidence="6" id="KW-0862">Zinc</keyword>
<keyword evidence="3" id="KW-0479">Metal-binding</keyword>
<keyword evidence="7" id="KW-0805">Transcription regulation</keyword>
<dbReference type="InterPro" id="IPR001374">
    <property type="entry name" value="R3H_dom"/>
</dbReference>
<evidence type="ECO:0000313" key="15">
    <source>
        <dbReference type="Proteomes" id="UP000756921"/>
    </source>
</evidence>
<proteinExistence type="inferred from homology"/>
<dbReference type="SMART" id="SM00438">
    <property type="entry name" value="ZnF_NFX"/>
    <property type="match status" value="9"/>
</dbReference>
<feature type="domain" description="R3H" evidence="13">
    <location>
        <begin position="846"/>
        <end position="909"/>
    </location>
</feature>
<feature type="region of interest" description="Disordered" evidence="11">
    <location>
        <begin position="124"/>
        <end position="177"/>
    </location>
</feature>
<evidence type="ECO:0000256" key="10">
    <source>
        <dbReference type="PROSITE-ProRule" id="PRU00175"/>
    </source>
</evidence>
<reference evidence="14" key="1">
    <citation type="journal article" date="2020" name="Mol. Plant Microbe Interact.">
        <title>Genome Sequence of the Biocontrol Agent Coniothyrium minitans strain Conio (IMI 134523).</title>
        <authorList>
            <person name="Patel D."/>
            <person name="Shittu T.A."/>
            <person name="Baroncelli R."/>
            <person name="Muthumeenakshi S."/>
            <person name="Osborne T.H."/>
            <person name="Janganan T.K."/>
            <person name="Sreenivasaprasad S."/>
        </authorList>
    </citation>
    <scope>NUCLEOTIDE SEQUENCE</scope>
    <source>
        <strain evidence="14">Conio</strain>
    </source>
</reference>
<evidence type="ECO:0000256" key="3">
    <source>
        <dbReference type="ARBA" id="ARBA00022723"/>
    </source>
</evidence>
<dbReference type="GO" id="GO:0008270">
    <property type="term" value="F:zinc ion binding"/>
    <property type="evidence" value="ECO:0007669"/>
    <property type="project" value="UniProtKB-KW"/>
</dbReference>
<evidence type="ECO:0000256" key="7">
    <source>
        <dbReference type="ARBA" id="ARBA00023015"/>
    </source>
</evidence>
<comment type="subcellular location">
    <subcellularLocation>
        <location evidence="1">Nucleus</location>
    </subcellularLocation>
</comment>
<dbReference type="GO" id="GO:0000977">
    <property type="term" value="F:RNA polymerase II transcription regulatory region sequence-specific DNA binding"/>
    <property type="evidence" value="ECO:0007669"/>
    <property type="project" value="TreeGrafter"/>
</dbReference>